<dbReference type="InterPro" id="IPR015813">
    <property type="entry name" value="Pyrv/PenolPyrv_kinase-like_dom"/>
</dbReference>
<evidence type="ECO:0000256" key="1">
    <source>
        <dbReference type="ARBA" id="ARBA00005568"/>
    </source>
</evidence>
<gene>
    <name evidence="5" type="ORF">QOZ94_003134</name>
</gene>
<dbReference type="SUPFAM" id="SSF51621">
    <property type="entry name" value="Phosphoenolpyruvate/pyruvate domain"/>
    <property type="match status" value="1"/>
</dbReference>
<evidence type="ECO:0000313" key="5">
    <source>
        <dbReference type="EMBL" id="MDQ0506325.1"/>
    </source>
</evidence>
<protein>
    <submittedName>
        <fullName evidence="5">4-hydroxy-2-oxoheptanedioate aldolase</fullName>
        <ecNumber evidence="5">4.1.2.52</ecNumber>
    </submittedName>
</protein>
<dbReference type="Proteomes" id="UP001241747">
    <property type="component" value="Unassembled WGS sequence"/>
</dbReference>
<evidence type="ECO:0000313" key="6">
    <source>
        <dbReference type="Proteomes" id="UP001241747"/>
    </source>
</evidence>
<comment type="caution">
    <text evidence="5">The sequence shown here is derived from an EMBL/GenBank/DDBJ whole genome shotgun (WGS) entry which is preliminary data.</text>
</comment>
<keyword evidence="2" id="KW-0479">Metal-binding</keyword>
<accession>A0ABU0LGW7</accession>
<dbReference type="EC" id="4.1.2.52" evidence="5"/>
<comment type="similarity">
    <text evidence="1">Belongs to the HpcH/HpaI aldolase family.</text>
</comment>
<evidence type="ECO:0000256" key="2">
    <source>
        <dbReference type="ARBA" id="ARBA00022723"/>
    </source>
</evidence>
<dbReference type="InterPro" id="IPR005000">
    <property type="entry name" value="Aldolase/citrate-lyase_domain"/>
</dbReference>
<dbReference type="PANTHER" id="PTHR30502:SF0">
    <property type="entry name" value="PHOSPHOENOLPYRUVATE CARBOXYLASE FAMILY PROTEIN"/>
    <property type="match status" value="1"/>
</dbReference>
<dbReference type="PANTHER" id="PTHR30502">
    <property type="entry name" value="2-KETO-3-DEOXY-L-RHAMNONATE ALDOLASE"/>
    <property type="match status" value="1"/>
</dbReference>
<organism evidence="5 6">
    <name type="scientific">Xanthobacter agilis</name>
    <dbReference type="NCBI Taxonomy" id="47492"/>
    <lineage>
        <taxon>Bacteria</taxon>
        <taxon>Pseudomonadati</taxon>
        <taxon>Pseudomonadota</taxon>
        <taxon>Alphaproteobacteria</taxon>
        <taxon>Hyphomicrobiales</taxon>
        <taxon>Xanthobacteraceae</taxon>
        <taxon>Xanthobacter</taxon>
    </lineage>
</organism>
<dbReference type="GO" id="GO:0016829">
    <property type="term" value="F:lyase activity"/>
    <property type="evidence" value="ECO:0007669"/>
    <property type="project" value="UniProtKB-KW"/>
</dbReference>
<proteinExistence type="inferred from homology"/>
<dbReference type="Gene3D" id="3.20.20.60">
    <property type="entry name" value="Phosphoenolpyruvate-binding domains"/>
    <property type="match status" value="1"/>
</dbReference>
<dbReference type="InterPro" id="IPR050251">
    <property type="entry name" value="HpcH-HpaI_aldolase"/>
</dbReference>
<name>A0ABU0LGW7_XANAG</name>
<dbReference type="InterPro" id="IPR040442">
    <property type="entry name" value="Pyrv_kinase-like_dom_sf"/>
</dbReference>
<keyword evidence="6" id="KW-1185">Reference proteome</keyword>
<reference evidence="5 6" key="1">
    <citation type="submission" date="2023-07" db="EMBL/GenBank/DDBJ databases">
        <title>Genomic Encyclopedia of Type Strains, Phase IV (KMG-IV): sequencing the most valuable type-strain genomes for metagenomic binning, comparative biology and taxonomic classification.</title>
        <authorList>
            <person name="Goeker M."/>
        </authorList>
    </citation>
    <scope>NUCLEOTIDE SEQUENCE [LARGE SCALE GENOMIC DNA]</scope>
    <source>
        <strain evidence="5 6">DSM 3770</strain>
    </source>
</reference>
<feature type="domain" description="HpcH/HpaI aldolase/citrate lyase" evidence="4">
    <location>
        <begin position="18"/>
        <end position="243"/>
    </location>
</feature>
<dbReference type="EMBL" id="JAUSVY010000007">
    <property type="protein sequence ID" value="MDQ0506325.1"/>
    <property type="molecule type" value="Genomic_DNA"/>
</dbReference>
<dbReference type="RefSeq" id="WP_237345746.1">
    <property type="nucleotide sequence ID" value="NZ_JABWGX010000012.1"/>
</dbReference>
<evidence type="ECO:0000256" key="3">
    <source>
        <dbReference type="ARBA" id="ARBA00023239"/>
    </source>
</evidence>
<sequence>MRRPENPFKRALHAGRQQIGLWCSIPSALTAEAVAASGFDWLLIDGEHAPSDVPDMMAQLQAMARGTAHPVVRVPWNDPVIIKRVLDVGADTILVPMVQSAEEARAAVAATRYPPHGIRGFASNVRATAFGRMSDYFTRHEEEMCVLVQVETVEALEKVEEIAAVDGVDGVFIGPGDLSASMGLLNQTRHPDVVAAVEDGMRRILAAGNRPGILANDPVLARRYMAAGAVFTAVGIDVMLLVRAADDLARQFRE</sequence>
<keyword evidence="3 5" id="KW-0456">Lyase</keyword>
<evidence type="ECO:0000259" key="4">
    <source>
        <dbReference type="Pfam" id="PF03328"/>
    </source>
</evidence>
<dbReference type="Pfam" id="PF03328">
    <property type="entry name" value="HpcH_HpaI"/>
    <property type="match status" value="1"/>
</dbReference>